<evidence type="ECO:0000259" key="9">
    <source>
        <dbReference type="SMART" id="SM00977"/>
    </source>
</evidence>
<dbReference type="SMART" id="SM00977">
    <property type="entry name" value="TilS_C"/>
    <property type="match status" value="1"/>
</dbReference>
<dbReference type="NCBIfam" id="TIGR02433">
    <property type="entry name" value="lysidine_TilS_C"/>
    <property type="match status" value="1"/>
</dbReference>
<dbReference type="Pfam" id="PF11734">
    <property type="entry name" value="TilS_C"/>
    <property type="match status" value="1"/>
</dbReference>
<evidence type="ECO:0000256" key="4">
    <source>
        <dbReference type="ARBA" id="ARBA00022694"/>
    </source>
</evidence>
<dbReference type="EMBL" id="RWGW01000022">
    <property type="protein sequence ID" value="RSK24891.1"/>
    <property type="molecule type" value="Genomic_DNA"/>
</dbReference>
<dbReference type="HAMAP" id="MF_01161">
    <property type="entry name" value="tRNA_Ile_lys_synt"/>
    <property type="match status" value="1"/>
</dbReference>
<reference evidence="10 11" key="1">
    <citation type="submission" date="2018-12" db="EMBL/GenBank/DDBJ databases">
        <title>Comparitive functional genomics of dry heat resistant strains isolated from the viking spacecraft.</title>
        <authorList>
            <person name="Seuylemezian A."/>
            <person name="Vaishampayan P."/>
        </authorList>
    </citation>
    <scope>NUCLEOTIDE SEQUENCE [LARGE SCALE GENOMIC DNA]</scope>
    <source>
        <strain evidence="10 11">M6-11</strain>
    </source>
</reference>
<feature type="binding site" evidence="8">
    <location>
        <begin position="32"/>
        <end position="37"/>
    </location>
    <ligand>
        <name>ATP</name>
        <dbReference type="ChEBI" id="CHEBI:30616"/>
    </ligand>
</feature>
<dbReference type="SUPFAM" id="SSF56037">
    <property type="entry name" value="PheT/TilS domain"/>
    <property type="match status" value="1"/>
</dbReference>
<evidence type="ECO:0000256" key="5">
    <source>
        <dbReference type="ARBA" id="ARBA00022741"/>
    </source>
</evidence>
<keyword evidence="11" id="KW-1185">Reference proteome</keyword>
<evidence type="ECO:0000256" key="2">
    <source>
        <dbReference type="ARBA" id="ARBA00022490"/>
    </source>
</evidence>
<evidence type="ECO:0000256" key="6">
    <source>
        <dbReference type="ARBA" id="ARBA00022840"/>
    </source>
</evidence>
<evidence type="ECO:0000256" key="8">
    <source>
        <dbReference type="HAMAP-Rule" id="MF_01161"/>
    </source>
</evidence>
<comment type="catalytic activity">
    <reaction evidence="7 8">
        <text>cytidine(34) in tRNA(Ile2) + L-lysine + ATP = lysidine(34) in tRNA(Ile2) + AMP + diphosphate + H(+)</text>
        <dbReference type="Rhea" id="RHEA:43744"/>
        <dbReference type="Rhea" id="RHEA-COMP:10625"/>
        <dbReference type="Rhea" id="RHEA-COMP:10670"/>
        <dbReference type="ChEBI" id="CHEBI:15378"/>
        <dbReference type="ChEBI" id="CHEBI:30616"/>
        <dbReference type="ChEBI" id="CHEBI:32551"/>
        <dbReference type="ChEBI" id="CHEBI:33019"/>
        <dbReference type="ChEBI" id="CHEBI:82748"/>
        <dbReference type="ChEBI" id="CHEBI:83665"/>
        <dbReference type="ChEBI" id="CHEBI:456215"/>
        <dbReference type="EC" id="6.3.4.19"/>
    </reaction>
</comment>
<comment type="domain">
    <text evidence="8">The N-terminal region contains the highly conserved SGGXDS motif, predicted to be a P-loop motif involved in ATP binding.</text>
</comment>
<feature type="domain" description="Lysidine-tRNA(Ile) synthetase C-terminal" evidence="9">
    <location>
        <begin position="393"/>
        <end position="465"/>
    </location>
</feature>
<evidence type="ECO:0000313" key="10">
    <source>
        <dbReference type="EMBL" id="RSK24891.1"/>
    </source>
</evidence>
<dbReference type="EC" id="6.3.4.19" evidence="8"/>
<dbReference type="InterPro" id="IPR011063">
    <property type="entry name" value="TilS/TtcA_N"/>
</dbReference>
<gene>
    <name evidence="8 10" type="primary">tilS</name>
    <name evidence="10" type="ORF">EJA12_12945</name>
</gene>
<comment type="similarity">
    <text evidence="8">Belongs to the tRNA(Ile)-lysidine synthase family.</text>
</comment>
<dbReference type="Pfam" id="PF01171">
    <property type="entry name" value="ATP_bind_3"/>
    <property type="match status" value="1"/>
</dbReference>
<evidence type="ECO:0000256" key="3">
    <source>
        <dbReference type="ARBA" id="ARBA00022598"/>
    </source>
</evidence>
<accession>A0ABX9Z9Y5</accession>
<organism evidence="10 11">
    <name type="scientific">Bhargavaea beijingensis</name>
    <dbReference type="NCBI Taxonomy" id="426756"/>
    <lineage>
        <taxon>Bacteria</taxon>
        <taxon>Bacillati</taxon>
        <taxon>Bacillota</taxon>
        <taxon>Bacilli</taxon>
        <taxon>Bacillales</taxon>
        <taxon>Caryophanaceae</taxon>
        <taxon>Bhargavaea</taxon>
    </lineage>
</organism>
<dbReference type="InterPro" id="IPR012795">
    <property type="entry name" value="tRNA_Ile_lys_synt_N"/>
</dbReference>
<dbReference type="SUPFAM" id="SSF52402">
    <property type="entry name" value="Adenine nucleotide alpha hydrolases-like"/>
    <property type="match status" value="1"/>
</dbReference>
<comment type="caution">
    <text evidence="10">The sequence shown here is derived from an EMBL/GenBank/DDBJ whole genome shotgun (WGS) entry which is preliminary data.</text>
</comment>
<dbReference type="InterPro" id="IPR015262">
    <property type="entry name" value="tRNA_Ile_lys_synt_subst-bd"/>
</dbReference>
<dbReference type="Pfam" id="PF09179">
    <property type="entry name" value="TilS"/>
    <property type="match status" value="1"/>
</dbReference>
<evidence type="ECO:0000313" key="11">
    <source>
        <dbReference type="Proteomes" id="UP000272481"/>
    </source>
</evidence>
<dbReference type="Gene3D" id="3.40.50.620">
    <property type="entry name" value="HUPs"/>
    <property type="match status" value="1"/>
</dbReference>
<dbReference type="Proteomes" id="UP000272481">
    <property type="component" value="Unassembled WGS sequence"/>
</dbReference>
<dbReference type="PANTHER" id="PTHR43033">
    <property type="entry name" value="TRNA(ILE)-LYSIDINE SYNTHASE-RELATED"/>
    <property type="match status" value="1"/>
</dbReference>
<dbReference type="Gene3D" id="3.30.465.60">
    <property type="match status" value="1"/>
</dbReference>
<keyword evidence="3 8" id="KW-0436">Ligase</keyword>
<dbReference type="InterPro" id="IPR014729">
    <property type="entry name" value="Rossmann-like_a/b/a_fold"/>
</dbReference>
<keyword evidence="4 8" id="KW-0819">tRNA processing</keyword>
<evidence type="ECO:0000256" key="1">
    <source>
        <dbReference type="ARBA" id="ARBA00004496"/>
    </source>
</evidence>
<proteinExistence type="inferred from homology"/>
<sequence length="485" mass="53780">MQMTEKLERQAAELIRENGWIPENSRVLVACSGGPDSVALLHVMKRIGETTGFTVGAAHVDHMLRGEESAEDARFVRAMCAGLGVPFHGTAIPVGDIVRREGGNVQDVCRVERYRYFGEIMIREGYHVLATAHHADDVMETVLMRLSRGTADAAPGIPASRKFGKGLLVRPFLLSERREVMEYLEAHGLPSRLDPSNLKPDYTRNRFRHRIVPLIREENPGAARRIAEWDLARREDEAYLAGRALEIWEKISEPLPDGGLAVETEAFSRVPSALQRRLIPILLDYLYLSDRHPSGARLESLILSQLTRTEGSGSVDLPDGCRLEREYGRAIFRKTGPDESGSAGETRLPAGRWVTAGEGVRLFWSDRKMVPEPESAPGREVLYFGEEAAMPPLSVRTPQAGDRILLPNMAEPKKVSRIFIDGKIPRSRRASWPVVTAADGRIVAVPGVRYGRGFTRDGRAGGPYIFIVEQAPEAKRGGHAQEETT</sequence>
<dbReference type="SUPFAM" id="SSF82829">
    <property type="entry name" value="MesJ substrate recognition domain-like"/>
    <property type="match status" value="1"/>
</dbReference>
<keyword evidence="6 8" id="KW-0067">ATP-binding</keyword>
<dbReference type="InterPro" id="IPR012796">
    <property type="entry name" value="Lysidine-tRNA-synth_C"/>
</dbReference>
<comment type="subcellular location">
    <subcellularLocation>
        <location evidence="1 8">Cytoplasm</location>
    </subcellularLocation>
</comment>
<dbReference type="CDD" id="cd01992">
    <property type="entry name" value="TilS_N"/>
    <property type="match status" value="1"/>
</dbReference>
<protein>
    <recommendedName>
        <fullName evidence="8">tRNA(Ile)-lysidine synthase</fullName>
        <ecNumber evidence="8">6.3.4.19</ecNumber>
    </recommendedName>
    <alternativeName>
        <fullName evidence="8">tRNA(Ile)-2-lysyl-cytidine synthase</fullName>
    </alternativeName>
    <alternativeName>
        <fullName evidence="8">tRNA(Ile)-lysidine synthetase</fullName>
    </alternativeName>
</protein>
<dbReference type="NCBIfam" id="TIGR02432">
    <property type="entry name" value="lysidine_TilS_N"/>
    <property type="match status" value="1"/>
</dbReference>
<comment type="function">
    <text evidence="8">Ligates lysine onto the cytidine present at position 34 of the AUA codon-specific tRNA(Ile) that contains the anticodon CAU, in an ATP-dependent manner. Cytidine is converted to lysidine, thus changing the amino acid specificity of the tRNA from methionine to isoleucine.</text>
</comment>
<dbReference type="InterPro" id="IPR012094">
    <property type="entry name" value="tRNA_Ile_lys_synt"/>
</dbReference>
<evidence type="ECO:0000256" key="7">
    <source>
        <dbReference type="ARBA" id="ARBA00048539"/>
    </source>
</evidence>
<keyword evidence="2 8" id="KW-0963">Cytoplasm</keyword>
<dbReference type="PANTHER" id="PTHR43033:SF1">
    <property type="entry name" value="TRNA(ILE)-LYSIDINE SYNTHASE-RELATED"/>
    <property type="match status" value="1"/>
</dbReference>
<name>A0ABX9Z9Y5_9BACL</name>
<keyword evidence="5 8" id="KW-0547">Nucleotide-binding</keyword>